<dbReference type="EMBL" id="JABBXD010000001">
    <property type="protein sequence ID" value="MBD3584165.1"/>
    <property type="molecule type" value="Genomic_DNA"/>
</dbReference>
<feature type="transmembrane region" description="Helical" evidence="2">
    <location>
        <begin position="55"/>
        <end position="74"/>
    </location>
</feature>
<evidence type="ECO:0000313" key="4">
    <source>
        <dbReference type="Proteomes" id="UP000624419"/>
    </source>
</evidence>
<evidence type="ECO:0000313" key="3">
    <source>
        <dbReference type="EMBL" id="MBD3584165.1"/>
    </source>
</evidence>
<reference evidence="3 4" key="1">
    <citation type="submission" date="2020-04" db="EMBL/GenBank/DDBJ databases">
        <title>Salinimonas sp. HHU 13199.</title>
        <authorList>
            <person name="Cui X."/>
            <person name="Zhang D."/>
        </authorList>
    </citation>
    <scope>NUCLEOTIDE SEQUENCE [LARGE SCALE GENOMIC DNA]</scope>
    <source>
        <strain evidence="3 4">HHU 13199</strain>
    </source>
</reference>
<feature type="transmembrane region" description="Helical" evidence="2">
    <location>
        <begin position="123"/>
        <end position="143"/>
    </location>
</feature>
<feature type="transmembrane region" description="Helical" evidence="2">
    <location>
        <begin position="95"/>
        <end position="117"/>
    </location>
</feature>
<name>A0ABR8LJA3_9ALTE</name>
<feature type="transmembrane region" description="Helical" evidence="2">
    <location>
        <begin position="21"/>
        <end position="43"/>
    </location>
</feature>
<gene>
    <name evidence="3" type="ORF">HHX48_00260</name>
</gene>
<keyword evidence="2" id="KW-1133">Transmembrane helix</keyword>
<organism evidence="3 4">
    <name type="scientific">Salinimonas profundi</name>
    <dbReference type="NCBI Taxonomy" id="2729140"/>
    <lineage>
        <taxon>Bacteria</taxon>
        <taxon>Pseudomonadati</taxon>
        <taxon>Pseudomonadota</taxon>
        <taxon>Gammaproteobacteria</taxon>
        <taxon>Alteromonadales</taxon>
        <taxon>Alteromonadaceae</taxon>
        <taxon>Alteromonas/Salinimonas group</taxon>
        <taxon>Salinimonas</taxon>
    </lineage>
</organism>
<feature type="transmembrane region" description="Helical" evidence="2">
    <location>
        <begin position="164"/>
        <end position="186"/>
    </location>
</feature>
<sequence length="232" mass="27456">MANTQHEASAPYVTAPVRFSLLEGLLVFCTAGLYLPVWFFLATRDIRRITDDDEITPFLWSLVPLVFIVQPIALKRFFVYLRRAEKRLNIRRWPAFFDYLWMILFFSCGLFFAIVSVVEVETVYRVLVSVGSIIIFMFLHARLNTLRKRCKTESVAARRWGYNSLEWIMVLVFTPIILLLFLYTYINSDLHKNLRAKKLIQQEQALQERLEAHQEQLEAQQEDARERQEENN</sequence>
<comment type="caution">
    <text evidence="3">The sequence shown here is derived from an EMBL/GenBank/DDBJ whole genome shotgun (WGS) entry which is preliminary data.</text>
</comment>
<keyword evidence="4" id="KW-1185">Reference proteome</keyword>
<proteinExistence type="predicted"/>
<keyword evidence="2" id="KW-0472">Membrane</keyword>
<dbReference type="RefSeq" id="WP_191021645.1">
    <property type="nucleotide sequence ID" value="NZ_JABBXD010000001.1"/>
</dbReference>
<feature type="region of interest" description="Disordered" evidence="1">
    <location>
        <begin position="211"/>
        <end position="232"/>
    </location>
</feature>
<evidence type="ECO:0008006" key="5">
    <source>
        <dbReference type="Google" id="ProtNLM"/>
    </source>
</evidence>
<evidence type="ECO:0000256" key="2">
    <source>
        <dbReference type="SAM" id="Phobius"/>
    </source>
</evidence>
<keyword evidence="2" id="KW-0812">Transmembrane</keyword>
<dbReference type="Proteomes" id="UP000624419">
    <property type="component" value="Unassembled WGS sequence"/>
</dbReference>
<accession>A0ABR8LJA3</accession>
<protein>
    <recommendedName>
        <fullName evidence="5">MFS transporter permease</fullName>
    </recommendedName>
</protein>
<evidence type="ECO:0000256" key="1">
    <source>
        <dbReference type="SAM" id="MobiDB-lite"/>
    </source>
</evidence>